<protein>
    <recommendedName>
        <fullName evidence="4">RGS domain-containing protein</fullName>
    </recommendedName>
</protein>
<gene>
    <name evidence="2" type="ORF">R3P38DRAFT_2808675</name>
</gene>
<dbReference type="AlphaFoldDB" id="A0AAV9ZF18"/>
<dbReference type="Proteomes" id="UP001362999">
    <property type="component" value="Unassembled WGS sequence"/>
</dbReference>
<organism evidence="2 3">
    <name type="scientific">Favolaschia claudopus</name>
    <dbReference type="NCBI Taxonomy" id="2862362"/>
    <lineage>
        <taxon>Eukaryota</taxon>
        <taxon>Fungi</taxon>
        <taxon>Dikarya</taxon>
        <taxon>Basidiomycota</taxon>
        <taxon>Agaricomycotina</taxon>
        <taxon>Agaricomycetes</taxon>
        <taxon>Agaricomycetidae</taxon>
        <taxon>Agaricales</taxon>
        <taxon>Marasmiineae</taxon>
        <taxon>Mycenaceae</taxon>
        <taxon>Favolaschia</taxon>
    </lineage>
</organism>
<evidence type="ECO:0008006" key="4">
    <source>
        <dbReference type="Google" id="ProtNLM"/>
    </source>
</evidence>
<keyword evidence="3" id="KW-1185">Reference proteome</keyword>
<dbReference type="EMBL" id="JAWWNJ010000155">
    <property type="protein sequence ID" value="KAK6980888.1"/>
    <property type="molecule type" value="Genomic_DNA"/>
</dbReference>
<evidence type="ECO:0000256" key="1">
    <source>
        <dbReference type="SAM" id="MobiDB-lite"/>
    </source>
</evidence>
<evidence type="ECO:0000313" key="3">
    <source>
        <dbReference type="Proteomes" id="UP001362999"/>
    </source>
</evidence>
<feature type="region of interest" description="Disordered" evidence="1">
    <location>
        <begin position="326"/>
        <end position="362"/>
    </location>
</feature>
<accession>A0AAV9ZF18</accession>
<comment type="caution">
    <text evidence="2">The sequence shown here is derived from an EMBL/GenBank/DDBJ whole genome shotgun (WGS) entry which is preliminary data.</text>
</comment>
<proteinExistence type="predicted"/>
<feature type="compositionally biased region" description="Basic residues" evidence="1">
    <location>
        <begin position="353"/>
        <end position="362"/>
    </location>
</feature>
<reference evidence="2 3" key="1">
    <citation type="journal article" date="2024" name="J Genomics">
        <title>Draft genome sequencing and assembly of Favolaschia claudopus CIRM-BRFM 2984 isolated from oak limbs.</title>
        <authorList>
            <person name="Navarro D."/>
            <person name="Drula E."/>
            <person name="Chaduli D."/>
            <person name="Cazenave R."/>
            <person name="Ahrendt S."/>
            <person name="Wang J."/>
            <person name="Lipzen A."/>
            <person name="Daum C."/>
            <person name="Barry K."/>
            <person name="Grigoriev I.V."/>
            <person name="Favel A."/>
            <person name="Rosso M.N."/>
            <person name="Martin F."/>
        </authorList>
    </citation>
    <scope>NUCLEOTIDE SEQUENCE [LARGE SCALE GENOMIC DNA]</scope>
    <source>
        <strain evidence="2 3">CIRM-BRFM 2984</strain>
    </source>
</reference>
<name>A0AAV9ZF18_9AGAR</name>
<evidence type="ECO:0000313" key="2">
    <source>
        <dbReference type="EMBL" id="KAK6980888.1"/>
    </source>
</evidence>
<sequence>MYLAPEKAGDYIYLELEREFTPGSVVFLQAYLSLYQKAEPKWQCWLAAALFTRNRLASEVSEMLAETRCVDKKRGSDFHVIPSSDLVPSSLVIDTGEAAQSALVSMTARDREQIEVQLCSDNIAFSSSSFEADISLPSSSTALGVAGGSSAASDTDTYDAFIASLVNDWDESFAEGADSTISMKAELGNLTQGDFVAVDFLDASALLGLYLEACHPLAGNNPVWNLESMHPHYYNRQSRRIRAQQAAKQAAIKRTRSIAESIVDALPPKHAKNRPNAVSERLDKWMTGGVLISQHREWSVLPTPDPELLLDPSKIHVQPAHAFITGDSMHTSDSDSESDNGTDPKPKSALPKSKTRCGRRPPTHQFHRLLQRLEIIVSGDFDFKWNSLFSSMGWNGIQPPLLACEEIQRLFRLYPDARGLYEYIQSVKSDRATFLVDRNGQIFFFRSFQAEWLMAKSRTVTVAINVLVGDDATDPQVKIDNANSKPTLADSHKHSEHRVKTFMNLEIVQRIISWVSSVVEIVFPGVAQRFRAETAIHVAKRLNLINGD</sequence>